<evidence type="ECO:0000313" key="3">
    <source>
        <dbReference type="Proteomes" id="UP001054945"/>
    </source>
</evidence>
<feature type="region of interest" description="Disordered" evidence="1">
    <location>
        <begin position="59"/>
        <end position="83"/>
    </location>
</feature>
<sequence length="83" mass="9431">MSFDIYILHLPNYPHNTKKTYQLRLLWLPSQLGASPQLPTPASQYPSAVPCESRLLLGKNSKGQKKPSHLKVGFYTEHDPRSL</sequence>
<name>A0AAV4S818_CAEEX</name>
<protein>
    <submittedName>
        <fullName evidence="2">Uncharacterized protein</fullName>
    </submittedName>
</protein>
<evidence type="ECO:0000313" key="2">
    <source>
        <dbReference type="EMBL" id="GIY28892.1"/>
    </source>
</evidence>
<reference evidence="2 3" key="1">
    <citation type="submission" date="2021-06" db="EMBL/GenBank/DDBJ databases">
        <title>Caerostris extrusa draft genome.</title>
        <authorList>
            <person name="Kono N."/>
            <person name="Arakawa K."/>
        </authorList>
    </citation>
    <scope>NUCLEOTIDE SEQUENCE [LARGE SCALE GENOMIC DNA]</scope>
</reference>
<keyword evidence="3" id="KW-1185">Reference proteome</keyword>
<dbReference type="AlphaFoldDB" id="A0AAV4S818"/>
<comment type="caution">
    <text evidence="2">The sequence shown here is derived from an EMBL/GenBank/DDBJ whole genome shotgun (WGS) entry which is preliminary data.</text>
</comment>
<organism evidence="2 3">
    <name type="scientific">Caerostris extrusa</name>
    <name type="common">Bark spider</name>
    <name type="synonym">Caerostris bankana</name>
    <dbReference type="NCBI Taxonomy" id="172846"/>
    <lineage>
        <taxon>Eukaryota</taxon>
        <taxon>Metazoa</taxon>
        <taxon>Ecdysozoa</taxon>
        <taxon>Arthropoda</taxon>
        <taxon>Chelicerata</taxon>
        <taxon>Arachnida</taxon>
        <taxon>Araneae</taxon>
        <taxon>Araneomorphae</taxon>
        <taxon>Entelegynae</taxon>
        <taxon>Araneoidea</taxon>
        <taxon>Araneidae</taxon>
        <taxon>Caerostris</taxon>
    </lineage>
</organism>
<proteinExistence type="predicted"/>
<dbReference type="Proteomes" id="UP001054945">
    <property type="component" value="Unassembled WGS sequence"/>
</dbReference>
<accession>A0AAV4S818</accession>
<evidence type="ECO:0000256" key="1">
    <source>
        <dbReference type="SAM" id="MobiDB-lite"/>
    </source>
</evidence>
<gene>
    <name evidence="2" type="ORF">CEXT_501401</name>
</gene>
<dbReference type="EMBL" id="BPLR01008999">
    <property type="protein sequence ID" value="GIY28892.1"/>
    <property type="molecule type" value="Genomic_DNA"/>
</dbReference>